<dbReference type="HOGENOM" id="CLU_213933_0_0_9"/>
<dbReference type="EMBL" id="CP010978">
    <property type="protein sequence ID" value="AJQ25467.1"/>
    <property type="molecule type" value="Genomic_DNA"/>
</dbReference>
<reference evidence="2 3" key="1">
    <citation type="journal article" date="2015" name="Genome Announc.">
        <title>Complete Genome Sequence of Pelosinus fermentans JBW45, a Member of a Remarkably Competitive Group of Negativicutes in the Firmicutes Phylum.</title>
        <authorList>
            <person name="De Leon K.B."/>
            <person name="Utturkar S.M."/>
            <person name="Camilleri L.B."/>
            <person name="Elias D.A."/>
            <person name="Arkin A.P."/>
            <person name="Fields M.W."/>
            <person name="Brown S.D."/>
            <person name="Wall J.D."/>
        </authorList>
    </citation>
    <scope>NUCLEOTIDE SEQUENCE [LARGE SCALE GENOMIC DNA]</scope>
    <source>
        <strain evidence="2 3">JBW45</strain>
    </source>
</reference>
<sequence>MTVPDTMEGAYILSVIDFLLSFVIIWGMSLVLYIFPYLNKLGYLDDSKLRGGH</sequence>
<dbReference type="AlphaFoldDB" id="I9NKC7"/>
<dbReference type="Proteomes" id="UP000005361">
    <property type="component" value="Chromosome"/>
</dbReference>
<dbReference type="KEGG" id="pft:JBW_00115"/>
<keyword evidence="1" id="KW-1133">Transmembrane helix</keyword>
<evidence type="ECO:0000256" key="1">
    <source>
        <dbReference type="SAM" id="Phobius"/>
    </source>
</evidence>
<name>I9NKC7_9FIRM</name>
<accession>I9NKC7</accession>
<feature type="transmembrane region" description="Helical" evidence="1">
    <location>
        <begin position="12"/>
        <end position="35"/>
    </location>
</feature>
<reference evidence="3" key="2">
    <citation type="submission" date="2015-02" db="EMBL/GenBank/DDBJ databases">
        <title>Complete Genome Sequence of Pelosinus fermentans JBW45.</title>
        <authorList>
            <person name="De Leon K.B."/>
            <person name="Utturkar S.M."/>
            <person name="Camilleri L.B."/>
            <person name="Arkin A.P."/>
            <person name="Fields M.W."/>
            <person name="Brown S.D."/>
            <person name="Wall J.D."/>
        </authorList>
    </citation>
    <scope>NUCLEOTIDE SEQUENCE [LARGE SCALE GENOMIC DNA]</scope>
    <source>
        <strain evidence="3">JBW45</strain>
    </source>
</reference>
<dbReference type="STRING" id="1192197.JBW_00115"/>
<evidence type="ECO:0000313" key="3">
    <source>
        <dbReference type="Proteomes" id="UP000005361"/>
    </source>
</evidence>
<proteinExistence type="predicted"/>
<evidence type="ECO:0000313" key="2">
    <source>
        <dbReference type="EMBL" id="AJQ25467.1"/>
    </source>
</evidence>
<dbReference type="RefSeq" id="WP_007960884.1">
    <property type="nucleotide sequence ID" value="NZ_CP010978.1"/>
</dbReference>
<keyword evidence="1" id="KW-0472">Membrane</keyword>
<keyword evidence="1" id="KW-0812">Transmembrane</keyword>
<gene>
    <name evidence="2" type="ORF">JBW_00115</name>
</gene>
<protein>
    <submittedName>
        <fullName evidence="2">Uncharacterized protein</fullName>
    </submittedName>
</protein>
<organism evidence="2 3">
    <name type="scientific">Pelosinus fermentans JBW45</name>
    <dbReference type="NCBI Taxonomy" id="1192197"/>
    <lineage>
        <taxon>Bacteria</taxon>
        <taxon>Bacillati</taxon>
        <taxon>Bacillota</taxon>
        <taxon>Negativicutes</taxon>
        <taxon>Selenomonadales</taxon>
        <taxon>Sporomusaceae</taxon>
        <taxon>Pelosinus</taxon>
    </lineage>
</organism>